<dbReference type="GO" id="GO:0006352">
    <property type="term" value="P:DNA-templated transcription initiation"/>
    <property type="evidence" value="ECO:0007669"/>
    <property type="project" value="InterPro"/>
</dbReference>
<dbReference type="SUPFAM" id="SSF88946">
    <property type="entry name" value="Sigma2 domain of RNA polymerase sigma factors"/>
    <property type="match status" value="1"/>
</dbReference>
<dbReference type="AlphaFoldDB" id="A0A512RLZ0"/>
<dbReference type="InterPro" id="IPR036388">
    <property type="entry name" value="WH-like_DNA-bd_sf"/>
</dbReference>
<dbReference type="Pfam" id="PF04542">
    <property type="entry name" value="Sigma70_r2"/>
    <property type="match status" value="1"/>
</dbReference>
<evidence type="ECO:0000313" key="5">
    <source>
        <dbReference type="Proteomes" id="UP000321436"/>
    </source>
</evidence>
<comment type="subunit">
    <text evidence="1">Interacts transiently with the RNA polymerase catalytic core formed by RpoA, RpoB, RpoC and RpoZ (2 alpha, 1 beta, 1 beta' and 1 omega subunit) to form the RNA polymerase holoenzyme that can initiate transcription.</text>
</comment>
<feature type="domain" description="RNA polymerase sigma-70 region 2" evidence="2">
    <location>
        <begin position="8"/>
        <end position="71"/>
    </location>
</feature>
<sequence length="299" mass="33694">MSDKTAVFLEYKALLFSIAYNMLGAVADAEDIVQDTYLKWMEIETLEIRHTKAYLVKMVTGKCINHLNSARLKREEYIGVWLPEPIVNYDPGNPQARGELYHALSIGLLVLLRKLNPVERAIFLLKEVFAYDYYELAGIFDKSEDNCRQILKRAKDNLGKDARRYEVDVKAHEKLLQQFLQAVTAGNMEALIGMLKDDIVFQSEGGATTVTTNGQRLGAGLKPVFGKENVSRLILSVMPKLYQLEAGFRQEIIIANGLPSTISYIGGVPAALFSFEPEDGQIRNIYIQANPEKLKQFLI</sequence>
<dbReference type="SUPFAM" id="SSF54427">
    <property type="entry name" value="NTF2-like"/>
    <property type="match status" value="1"/>
</dbReference>
<dbReference type="Gene3D" id="1.10.10.10">
    <property type="entry name" value="Winged helix-like DNA-binding domain superfamily/Winged helix DNA-binding domain"/>
    <property type="match status" value="1"/>
</dbReference>
<dbReference type="OrthoDB" id="3211555at2"/>
<name>A0A512RLZ0_9BACT</name>
<dbReference type="InterPro" id="IPR013325">
    <property type="entry name" value="RNA_pol_sigma_r2"/>
</dbReference>
<dbReference type="InterPro" id="IPR007627">
    <property type="entry name" value="RNA_pol_sigma70_r2"/>
</dbReference>
<protein>
    <submittedName>
        <fullName evidence="4">DNA-directed RNA polymerase sigma-70 factor</fullName>
    </submittedName>
</protein>
<dbReference type="GO" id="GO:0003677">
    <property type="term" value="F:DNA binding"/>
    <property type="evidence" value="ECO:0007669"/>
    <property type="project" value="InterPro"/>
</dbReference>
<dbReference type="Proteomes" id="UP000321436">
    <property type="component" value="Unassembled WGS sequence"/>
</dbReference>
<dbReference type="Pfam" id="PF08281">
    <property type="entry name" value="Sigma70_r4_2"/>
    <property type="match status" value="1"/>
</dbReference>
<dbReference type="InterPro" id="IPR013324">
    <property type="entry name" value="RNA_pol_sigma_r3/r4-like"/>
</dbReference>
<keyword evidence="4" id="KW-0804">Transcription</keyword>
<evidence type="ECO:0000259" key="2">
    <source>
        <dbReference type="Pfam" id="PF04542"/>
    </source>
</evidence>
<reference evidence="4 5" key="1">
    <citation type="submission" date="2019-07" db="EMBL/GenBank/DDBJ databases">
        <title>Whole genome shotgun sequence of Chitinophaga cymbidii NBRC 109752.</title>
        <authorList>
            <person name="Hosoyama A."/>
            <person name="Uohara A."/>
            <person name="Ohji S."/>
            <person name="Ichikawa N."/>
        </authorList>
    </citation>
    <scope>NUCLEOTIDE SEQUENCE [LARGE SCALE GENOMIC DNA]</scope>
    <source>
        <strain evidence="4 5">NBRC 109752</strain>
    </source>
</reference>
<accession>A0A512RLZ0</accession>
<keyword evidence="4" id="KW-0240">DNA-directed RNA polymerase</keyword>
<gene>
    <name evidence="4" type="ORF">CCY01nite_29490</name>
</gene>
<dbReference type="PANTHER" id="PTHR30173">
    <property type="entry name" value="SIGMA 19 FACTOR"/>
    <property type="match status" value="1"/>
</dbReference>
<dbReference type="Gene3D" id="1.10.1740.10">
    <property type="match status" value="1"/>
</dbReference>
<dbReference type="EMBL" id="BKAU01000002">
    <property type="protein sequence ID" value="GEP96689.1"/>
    <property type="molecule type" value="Genomic_DNA"/>
</dbReference>
<evidence type="ECO:0000259" key="3">
    <source>
        <dbReference type="Pfam" id="PF08281"/>
    </source>
</evidence>
<dbReference type="InterPro" id="IPR014284">
    <property type="entry name" value="RNA_pol_sigma-70_dom"/>
</dbReference>
<evidence type="ECO:0000313" key="4">
    <source>
        <dbReference type="EMBL" id="GEP96689.1"/>
    </source>
</evidence>
<dbReference type="GO" id="GO:0016987">
    <property type="term" value="F:sigma factor activity"/>
    <property type="evidence" value="ECO:0007669"/>
    <property type="project" value="InterPro"/>
</dbReference>
<evidence type="ECO:0000256" key="1">
    <source>
        <dbReference type="ARBA" id="ARBA00011344"/>
    </source>
</evidence>
<dbReference type="PANTHER" id="PTHR30173:SF36">
    <property type="entry name" value="ECF RNA POLYMERASE SIGMA FACTOR SIGJ"/>
    <property type="match status" value="1"/>
</dbReference>
<dbReference type="InterPro" id="IPR052704">
    <property type="entry name" value="ECF_Sigma-70_Domain"/>
</dbReference>
<dbReference type="NCBIfam" id="TIGR02937">
    <property type="entry name" value="sigma70-ECF"/>
    <property type="match status" value="1"/>
</dbReference>
<keyword evidence="5" id="KW-1185">Reference proteome</keyword>
<dbReference type="InterPro" id="IPR013249">
    <property type="entry name" value="RNA_pol_sigma70_r4_t2"/>
</dbReference>
<organism evidence="4 5">
    <name type="scientific">Chitinophaga cymbidii</name>
    <dbReference type="NCBI Taxonomy" id="1096750"/>
    <lineage>
        <taxon>Bacteria</taxon>
        <taxon>Pseudomonadati</taxon>
        <taxon>Bacteroidota</taxon>
        <taxon>Chitinophagia</taxon>
        <taxon>Chitinophagales</taxon>
        <taxon>Chitinophagaceae</taxon>
        <taxon>Chitinophaga</taxon>
    </lineage>
</organism>
<dbReference type="RefSeq" id="WP_146863162.1">
    <property type="nucleotide sequence ID" value="NZ_BKAU01000002.1"/>
</dbReference>
<comment type="caution">
    <text evidence="4">The sequence shown here is derived from an EMBL/GenBank/DDBJ whole genome shotgun (WGS) entry which is preliminary data.</text>
</comment>
<feature type="domain" description="RNA polymerase sigma factor 70 region 4 type 2" evidence="3">
    <location>
        <begin position="108"/>
        <end position="157"/>
    </location>
</feature>
<dbReference type="InterPro" id="IPR032710">
    <property type="entry name" value="NTF2-like_dom_sf"/>
</dbReference>
<dbReference type="GO" id="GO:0000428">
    <property type="term" value="C:DNA-directed RNA polymerase complex"/>
    <property type="evidence" value="ECO:0007669"/>
    <property type="project" value="UniProtKB-KW"/>
</dbReference>
<proteinExistence type="predicted"/>
<dbReference type="SUPFAM" id="SSF88659">
    <property type="entry name" value="Sigma3 and sigma4 domains of RNA polymerase sigma factors"/>
    <property type="match status" value="1"/>
</dbReference>